<dbReference type="PROSITE" id="PS00856">
    <property type="entry name" value="GUANYLATE_KINASE_1"/>
    <property type="match status" value="1"/>
</dbReference>
<evidence type="ECO:0000256" key="13">
    <source>
        <dbReference type="ARBA" id="ARBA00053219"/>
    </source>
</evidence>
<comment type="subcellular location">
    <subcellularLocation>
        <location evidence="2">Cytoplasm</location>
        <location evidence="2">Cytosol</location>
    </subcellularLocation>
    <subcellularLocation>
        <location evidence="1">Photoreceptor inner segment</location>
    </subcellularLocation>
</comment>
<evidence type="ECO:0000256" key="5">
    <source>
        <dbReference type="ARBA" id="ARBA00016296"/>
    </source>
</evidence>
<protein>
    <recommendedName>
        <fullName evidence="5">Guanylate kinase</fullName>
        <ecNumber evidence="4">2.7.4.8</ecNumber>
    </recommendedName>
    <alternativeName>
        <fullName evidence="11">GMP kinase</fullName>
    </alternativeName>
</protein>
<feature type="domain" description="Guanylate kinase-like" evidence="15">
    <location>
        <begin position="25"/>
        <end position="207"/>
    </location>
</feature>
<dbReference type="InterPro" id="IPR017665">
    <property type="entry name" value="Guanylate_kinase"/>
</dbReference>
<comment type="function">
    <text evidence="13">Catalyzes the phosphorylation of GMP to GDP. Essential enzyme for recycling GMP and indirectly, cyclic GMP (cGMP). Involved in the cGMP metabolism in photoreceptors.</text>
</comment>
<evidence type="ECO:0000256" key="3">
    <source>
        <dbReference type="ARBA" id="ARBA00005790"/>
    </source>
</evidence>
<evidence type="ECO:0000256" key="9">
    <source>
        <dbReference type="ARBA" id="ARBA00022777"/>
    </source>
</evidence>
<dbReference type="PANTHER" id="PTHR23117:SF13">
    <property type="entry name" value="GUANYLATE KINASE"/>
    <property type="match status" value="1"/>
</dbReference>
<organism evidence="16 17">
    <name type="scientific">Canis lupus dingo</name>
    <name type="common">dingo</name>
    <dbReference type="NCBI Taxonomy" id="286419"/>
    <lineage>
        <taxon>Eukaryota</taxon>
        <taxon>Metazoa</taxon>
        <taxon>Chordata</taxon>
        <taxon>Craniata</taxon>
        <taxon>Vertebrata</taxon>
        <taxon>Euteleostomi</taxon>
        <taxon>Mammalia</taxon>
        <taxon>Eutheria</taxon>
        <taxon>Laurasiatheria</taxon>
        <taxon>Carnivora</taxon>
        <taxon>Caniformia</taxon>
        <taxon>Canidae</taxon>
        <taxon>Canis</taxon>
    </lineage>
</organism>
<keyword evidence="7" id="KW-0808">Transferase</keyword>
<reference evidence="16" key="2">
    <citation type="submission" date="2025-09" db="UniProtKB">
        <authorList>
            <consortium name="Ensembl"/>
        </authorList>
    </citation>
    <scope>IDENTIFICATION</scope>
</reference>
<evidence type="ECO:0000256" key="10">
    <source>
        <dbReference type="ARBA" id="ARBA00022840"/>
    </source>
</evidence>
<dbReference type="SMART" id="SM00072">
    <property type="entry name" value="GuKc"/>
    <property type="match status" value="1"/>
</dbReference>
<evidence type="ECO:0000313" key="17">
    <source>
        <dbReference type="Proteomes" id="UP000694391"/>
    </source>
</evidence>
<name>A0A8C0JXL8_CANLU</name>
<dbReference type="EC" id="2.7.4.8" evidence="4"/>
<keyword evidence="10" id="KW-0067">ATP-binding</keyword>
<evidence type="ECO:0000256" key="1">
    <source>
        <dbReference type="ARBA" id="ARBA00004437"/>
    </source>
</evidence>
<evidence type="ECO:0000256" key="12">
    <source>
        <dbReference type="ARBA" id="ARBA00048594"/>
    </source>
</evidence>
<evidence type="ECO:0000256" key="7">
    <source>
        <dbReference type="ARBA" id="ARBA00022679"/>
    </source>
</evidence>
<dbReference type="CDD" id="cd00071">
    <property type="entry name" value="GMPK"/>
    <property type="match status" value="1"/>
</dbReference>
<keyword evidence="9" id="KW-0418">Kinase</keyword>
<dbReference type="GO" id="GO:0001917">
    <property type="term" value="C:photoreceptor inner segment"/>
    <property type="evidence" value="ECO:0007669"/>
    <property type="project" value="UniProtKB-SubCell"/>
</dbReference>
<dbReference type="InterPro" id="IPR008145">
    <property type="entry name" value="GK/Ca_channel_bsu"/>
</dbReference>
<reference evidence="16" key="1">
    <citation type="submission" date="2025-08" db="UniProtKB">
        <authorList>
            <consortium name="Ensembl"/>
        </authorList>
    </citation>
    <scope>IDENTIFICATION</scope>
</reference>
<dbReference type="FunFam" id="3.40.50.300:FF:000879">
    <property type="entry name" value="Guanylate kinase 1"/>
    <property type="match status" value="1"/>
</dbReference>
<evidence type="ECO:0000256" key="6">
    <source>
        <dbReference type="ARBA" id="ARBA00022490"/>
    </source>
</evidence>
<accession>A0A8C0JXL8</accession>
<dbReference type="AlphaFoldDB" id="A0A8C0JXL8"/>
<dbReference type="InterPro" id="IPR008144">
    <property type="entry name" value="Guanylate_kin-like_dom"/>
</dbReference>
<dbReference type="InterPro" id="IPR027417">
    <property type="entry name" value="P-loop_NTPase"/>
</dbReference>
<proteinExistence type="inferred from homology"/>
<sequence>MLRRPLAGLAAAALGRAPSDGMSGPRPVVLSGPSGAGKSTLLKRLLQEHGSIFGFSVSHTTRDPRPGEENGKDYYFVTREVMQRDIAAGDFIEHAEFSGNLYGTSKAAVRAVQAMNRICVLDVDLQGVRNIKKTDLRPIYIFVQPPSLDVLEQRLRQRNTETEESLAKRLAAAQVDMESSKEQGLFDLVIINDNLEKAYRALEEALSEVGSQGALRPVVLTGPRAGRGYVACQPTLAPTLLLSVAGNQEGSEDQLLLRRNAGGVLPGGGAARVSCSRCHGWWTLVSPHLLGAGVASNKKLLGYGVCEPVDCPLGQGFGDRLYTCTPTPGSPSLTSRTCCAAPAALGCQPDFLCPIFTSGIGSSCPPSGVGYIPCSWAASCLRPQWVWGPGRSRRIC</sequence>
<evidence type="ECO:0000256" key="14">
    <source>
        <dbReference type="ARBA" id="ARBA00065898"/>
    </source>
</evidence>
<dbReference type="PANTHER" id="PTHR23117">
    <property type="entry name" value="GUANYLATE KINASE-RELATED"/>
    <property type="match status" value="1"/>
</dbReference>
<comment type="catalytic activity">
    <reaction evidence="12">
        <text>GMP + ATP = GDP + ADP</text>
        <dbReference type="Rhea" id="RHEA:20780"/>
        <dbReference type="ChEBI" id="CHEBI:30616"/>
        <dbReference type="ChEBI" id="CHEBI:58115"/>
        <dbReference type="ChEBI" id="CHEBI:58189"/>
        <dbReference type="ChEBI" id="CHEBI:456216"/>
        <dbReference type="EC" id="2.7.4.8"/>
    </reaction>
</comment>
<comment type="subunit">
    <text evidence="14">Monomer. Interacts with RD3.</text>
</comment>
<evidence type="ECO:0000256" key="8">
    <source>
        <dbReference type="ARBA" id="ARBA00022741"/>
    </source>
</evidence>
<dbReference type="Ensembl" id="ENSCAFT00020008190.1">
    <property type="protein sequence ID" value="ENSCAFP00020007077.1"/>
    <property type="gene ID" value="ENSCAFG00020005747.1"/>
</dbReference>
<gene>
    <name evidence="16" type="primary">GUK1</name>
</gene>
<evidence type="ECO:0000256" key="4">
    <source>
        <dbReference type="ARBA" id="ARBA00012961"/>
    </source>
</evidence>
<comment type="similarity">
    <text evidence="3">Belongs to the guanylate kinase family.</text>
</comment>
<dbReference type="Pfam" id="PF00625">
    <property type="entry name" value="Guanylate_kin"/>
    <property type="match status" value="1"/>
</dbReference>
<keyword evidence="6" id="KW-0963">Cytoplasm</keyword>
<dbReference type="GO" id="GO:0005829">
    <property type="term" value="C:cytosol"/>
    <property type="evidence" value="ECO:0007669"/>
    <property type="project" value="UniProtKB-SubCell"/>
</dbReference>
<keyword evidence="8" id="KW-0547">Nucleotide-binding</keyword>
<dbReference type="NCBIfam" id="TIGR03263">
    <property type="entry name" value="guanyl_kin"/>
    <property type="match status" value="1"/>
</dbReference>
<evidence type="ECO:0000256" key="11">
    <source>
        <dbReference type="ARBA" id="ARBA00030128"/>
    </source>
</evidence>
<dbReference type="SUPFAM" id="SSF52540">
    <property type="entry name" value="P-loop containing nucleoside triphosphate hydrolases"/>
    <property type="match status" value="1"/>
</dbReference>
<keyword evidence="17" id="KW-1185">Reference proteome</keyword>
<dbReference type="FunFam" id="3.30.63.10:FF:000002">
    <property type="entry name" value="Guanylate kinase 1"/>
    <property type="match status" value="1"/>
</dbReference>
<dbReference type="GeneTree" id="ENSGT00940000155815"/>
<dbReference type="Proteomes" id="UP000694391">
    <property type="component" value="Unplaced"/>
</dbReference>
<dbReference type="Gene3D" id="3.40.50.300">
    <property type="entry name" value="P-loop containing nucleotide triphosphate hydrolases"/>
    <property type="match status" value="1"/>
</dbReference>
<evidence type="ECO:0000313" key="16">
    <source>
        <dbReference type="Ensembl" id="ENSCAFP00020007077.1"/>
    </source>
</evidence>
<evidence type="ECO:0000259" key="15">
    <source>
        <dbReference type="PROSITE" id="PS50052"/>
    </source>
</evidence>
<dbReference type="PROSITE" id="PS50052">
    <property type="entry name" value="GUANYLATE_KINASE_2"/>
    <property type="match status" value="1"/>
</dbReference>
<dbReference type="GO" id="GO:0004385">
    <property type="term" value="F:GMP kinase activity"/>
    <property type="evidence" value="ECO:0007669"/>
    <property type="project" value="UniProtKB-EC"/>
</dbReference>
<evidence type="ECO:0000256" key="2">
    <source>
        <dbReference type="ARBA" id="ARBA00004514"/>
    </source>
</evidence>
<dbReference type="InterPro" id="IPR020590">
    <property type="entry name" value="Guanylate_kinase_CS"/>
</dbReference>
<dbReference type="GO" id="GO:0005524">
    <property type="term" value="F:ATP binding"/>
    <property type="evidence" value="ECO:0007669"/>
    <property type="project" value="UniProtKB-KW"/>
</dbReference>
<dbReference type="Gene3D" id="3.30.63.10">
    <property type="entry name" value="Guanylate Kinase phosphate binding domain"/>
    <property type="match status" value="1"/>
</dbReference>